<sequence length="194" mass="22372">MTSATREFSSFINKFELVDPPPEGRGGGLGVEGKVARLDHFLFSGDWEDLVSRVMQHLLPRPVSNHCPIFLDCGGVRKGKSPFRIENTWLRVEGFADRIKEWWQTYNFRGSPSFVLAKKLQALKIDLKKCDKEVLGNVSARKDAALEQINYWDNVERLRPLFEEDKRSQRSAKDEYSRLAILAETSWRQKSRAL</sequence>
<protein>
    <recommendedName>
        <fullName evidence="3">Endonuclease/exonuclease/phosphatase domain-containing protein</fullName>
    </recommendedName>
</protein>
<proteinExistence type="predicted"/>
<gene>
    <name evidence="1" type="ORF">CK203_017028</name>
</gene>
<reference evidence="1 2" key="1">
    <citation type="journal article" date="2018" name="PLoS Genet.">
        <title>Population sequencing reveals clonal diversity and ancestral inbreeding in the grapevine cultivar Chardonnay.</title>
        <authorList>
            <person name="Roach M.J."/>
            <person name="Johnson D.L."/>
            <person name="Bohlmann J."/>
            <person name="van Vuuren H.J."/>
            <person name="Jones S.J."/>
            <person name="Pretorius I.S."/>
            <person name="Schmidt S.A."/>
            <person name="Borneman A.R."/>
        </authorList>
    </citation>
    <scope>NUCLEOTIDE SEQUENCE [LARGE SCALE GENOMIC DNA]</scope>
    <source>
        <strain evidence="2">cv. Chardonnay</strain>
        <tissue evidence="1">Leaf</tissue>
    </source>
</reference>
<accession>A0A438JNV6</accession>
<evidence type="ECO:0000313" key="1">
    <source>
        <dbReference type="EMBL" id="RVX10643.1"/>
    </source>
</evidence>
<organism evidence="1 2">
    <name type="scientific">Vitis vinifera</name>
    <name type="common">Grape</name>
    <dbReference type="NCBI Taxonomy" id="29760"/>
    <lineage>
        <taxon>Eukaryota</taxon>
        <taxon>Viridiplantae</taxon>
        <taxon>Streptophyta</taxon>
        <taxon>Embryophyta</taxon>
        <taxon>Tracheophyta</taxon>
        <taxon>Spermatophyta</taxon>
        <taxon>Magnoliopsida</taxon>
        <taxon>eudicotyledons</taxon>
        <taxon>Gunneridae</taxon>
        <taxon>Pentapetalae</taxon>
        <taxon>rosids</taxon>
        <taxon>Vitales</taxon>
        <taxon>Vitaceae</taxon>
        <taxon>Viteae</taxon>
        <taxon>Vitis</taxon>
    </lineage>
</organism>
<dbReference type="SUPFAM" id="SSF56219">
    <property type="entry name" value="DNase I-like"/>
    <property type="match status" value="1"/>
</dbReference>
<dbReference type="InterPro" id="IPR036691">
    <property type="entry name" value="Endo/exonu/phosph_ase_sf"/>
</dbReference>
<evidence type="ECO:0008006" key="3">
    <source>
        <dbReference type="Google" id="ProtNLM"/>
    </source>
</evidence>
<dbReference type="AlphaFoldDB" id="A0A438JNV6"/>
<comment type="caution">
    <text evidence="1">The sequence shown here is derived from an EMBL/GenBank/DDBJ whole genome shotgun (WGS) entry which is preliminary data.</text>
</comment>
<dbReference type="Proteomes" id="UP000288805">
    <property type="component" value="Unassembled WGS sequence"/>
</dbReference>
<dbReference type="PANTHER" id="PTHR33710">
    <property type="entry name" value="BNAC02G09200D PROTEIN"/>
    <property type="match status" value="1"/>
</dbReference>
<dbReference type="EMBL" id="QGNW01000034">
    <property type="protein sequence ID" value="RVX10643.1"/>
    <property type="molecule type" value="Genomic_DNA"/>
</dbReference>
<dbReference type="PANTHER" id="PTHR33710:SF64">
    <property type="entry name" value="ENDONUCLEASE_EXONUCLEASE_PHOSPHATASE DOMAIN-CONTAINING PROTEIN"/>
    <property type="match status" value="1"/>
</dbReference>
<evidence type="ECO:0000313" key="2">
    <source>
        <dbReference type="Proteomes" id="UP000288805"/>
    </source>
</evidence>
<name>A0A438JNV6_VITVI</name>